<comment type="similarity">
    <text evidence="1">Belongs to the AHA1 family.</text>
</comment>
<dbReference type="InterPro" id="IPR013538">
    <property type="entry name" value="ASHA1/2-like_C"/>
</dbReference>
<dbReference type="Gene3D" id="3.30.530.20">
    <property type="match status" value="1"/>
</dbReference>
<dbReference type="RefSeq" id="WP_192140101.1">
    <property type="nucleotide sequence ID" value="NZ_JACYXZ010000001.1"/>
</dbReference>
<keyword evidence="4" id="KW-1185">Reference proteome</keyword>
<evidence type="ECO:0000313" key="3">
    <source>
        <dbReference type="EMBL" id="MBD8868453.1"/>
    </source>
</evidence>
<dbReference type="SUPFAM" id="SSF55961">
    <property type="entry name" value="Bet v1-like"/>
    <property type="match status" value="1"/>
</dbReference>
<organism evidence="3 4">
    <name type="scientific">Nocardioides donggukensis</name>
    <dbReference type="NCBI Taxonomy" id="2774019"/>
    <lineage>
        <taxon>Bacteria</taxon>
        <taxon>Bacillati</taxon>
        <taxon>Actinomycetota</taxon>
        <taxon>Actinomycetes</taxon>
        <taxon>Propionibacteriales</taxon>
        <taxon>Nocardioidaceae</taxon>
        <taxon>Nocardioides</taxon>
    </lineage>
</organism>
<feature type="domain" description="Activator of Hsp90 ATPase homologue 1/2-like C-terminal" evidence="2">
    <location>
        <begin position="19"/>
        <end position="145"/>
    </location>
</feature>
<evidence type="ECO:0000259" key="2">
    <source>
        <dbReference type="Pfam" id="PF08327"/>
    </source>
</evidence>
<reference evidence="3" key="1">
    <citation type="submission" date="2020-09" db="EMBL/GenBank/DDBJ databases">
        <title>Nocardioides sp. strain MJB4 16S ribosomal RNA gene Genome sequencing and assembly.</title>
        <authorList>
            <person name="Kim I."/>
        </authorList>
    </citation>
    <scope>NUCLEOTIDE SEQUENCE</scope>
    <source>
        <strain evidence="3">MJB4</strain>
    </source>
</reference>
<evidence type="ECO:0000313" key="4">
    <source>
        <dbReference type="Proteomes" id="UP000616839"/>
    </source>
</evidence>
<protein>
    <submittedName>
        <fullName evidence="3">SRPBCC domain-containing protein</fullName>
    </submittedName>
</protein>
<dbReference type="Pfam" id="PF08327">
    <property type="entry name" value="AHSA1"/>
    <property type="match status" value="1"/>
</dbReference>
<dbReference type="InterPro" id="IPR023393">
    <property type="entry name" value="START-like_dom_sf"/>
</dbReference>
<comment type="caution">
    <text evidence="3">The sequence shown here is derived from an EMBL/GenBank/DDBJ whole genome shotgun (WGS) entry which is preliminary data.</text>
</comment>
<accession>A0A927PYM2</accession>
<name>A0A927PYM2_9ACTN</name>
<dbReference type="CDD" id="cd07814">
    <property type="entry name" value="SRPBCC_CalC_Aha1-like"/>
    <property type="match status" value="1"/>
</dbReference>
<gene>
    <name evidence="3" type="ORF">IE331_02350</name>
</gene>
<proteinExistence type="inferred from homology"/>
<dbReference type="EMBL" id="JACYXZ010000001">
    <property type="protein sequence ID" value="MBD8868453.1"/>
    <property type="molecule type" value="Genomic_DNA"/>
</dbReference>
<dbReference type="AlphaFoldDB" id="A0A927PYM2"/>
<dbReference type="Proteomes" id="UP000616839">
    <property type="component" value="Unassembled WGS sequence"/>
</dbReference>
<evidence type="ECO:0000256" key="1">
    <source>
        <dbReference type="ARBA" id="ARBA00006817"/>
    </source>
</evidence>
<sequence length="150" mass="17006">MTSTADQWVLELSRMLDGTRERTFRALTDPVELAQWWGPAGFTTPEVRIDLYVGGGYRFGMQPPEGSLFHLVGEFLEVEPPSRLAYSFRWEDPDPDDRETVVSIHLEDMGSRTQLSVRQGPFATEARLALHTSGWTESLQRLSAHIRSTP</sequence>